<gene>
    <name evidence="2" type="ORF">BCL74_2653</name>
</gene>
<organism evidence="2 3">
    <name type="scientific">Oceanibaculum indicum</name>
    <dbReference type="NCBI Taxonomy" id="526216"/>
    <lineage>
        <taxon>Bacteria</taxon>
        <taxon>Pseudomonadati</taxon>
        <taxon>Pseudomonadota</taxon>
        <taxon>Alphaproteobacteria</taxon>
        <taxon>Rhodospirillales</taxon>
        <taxon>Oceanibaculaceae</taxon>
        <taxon>Oceanibaculum</taxon>
    </lineage>
</organism>
<evidence type="ECO:0000313" key="3">
    <source>
        <dbReference type="Proteomes" id="UP000277424"/>
    </source>
</evidence>
<sequence length="172" mass="18370">MRLPTALFASRAASRPIGTIFALSLFTLGTALSGCTLDTLGGGSKTVRTSAPTSGDSKNGSPTPPPAFSQFSDVPVPANARMDLDKTIILGAEDGWIGRLALTTSYPLTEMYSFYEREMPNFSWERITVVRSSVTTMTYSRGGRIATITLQPSGSSSSIVDFTVSPYKHSSK</sequence>
<accession>A0A420WI82</accession>
<reference evidence="2 3" key="1">
    <citation type="submission" date="2018-10" db="EMBL/GenBank/DDBJ databases">
        <title>Comparative analysis of microorganisms from saline springs in Andes Mountain Range, Colombia.</title>
        <authorList>
            <person name="Rubin E."/>
        </authorList>
    </citation>
    <scope>NUCLEOTIDE SEQUENCE [LARGE SCALE GENOMIC DNA]</scope>
    <source>
        <strain evidence="2 3">USBA 36</strain>
    </source>
</reference>
<dbReference type="EMBL" id="RBIG01000002">
    <property type="protein sequence ID" value="RKQ70703.1"/>
    <property type="molecule type" value="Genomic_DNA"/>
</dbReference>
<feature type="compositionally biased region" description="Polar residues" evidence="1">
    <location>
        <begin position="46"/>
        <end position="61"/>
    </location>
</feature>
<evidence type="ECO:0008006" key="4">
    <source>
        <dbReference type="Google" id="ProtNLM"/>
    </source>
</evidence>
<evidence type="ECO:0000256" key="1">
    <source>
        <dbReference type="SAM" id="MobiDB-lite"/>
    </source>
</evidence>
<evidence type="ECO:0000313" key="2">
    <source>
        <dbReference type="EMBL" id="RKQ70703.1"/>
    </source>
</evidence>
<proteinExistence type="predicted"/>
<dbReference type="AlphaFoldDB" id="A0A420WI82"/>
<dbReference type="OrthoDB" id="7362340at2"/>
<comment type="caution">
    <text evidence="2">The sequence shown here is derived from an EMBL/GenBank/DDBJ whole genome shotgun (WGS) entry which is preliminary data.</text>
</comment>
<dbReference type="PROSITE" id="PS51257">
    <property type="entry name" value="PROKAR_LIPOPROTEIN"/>
    <property type="match status" value="1"/>
</dbReference>
<protein>
    <recommendedName>
        <fullName evidence="4">Lipoprotein</fullName>
    </recommendedName>
</protein>
<name>A0A420WI82_9PROT</name>
<dbReference type="Proteomes" id="UP000277424">
    <property type="component" value="Unassembled WGS sequence"/>
</dbReference>
<feature type="region of interest" description="Disordered" evidence="1">
    <location>
        <begin position="43"/>
        <end position="71"/>
    </location>
</feature>
<dbReference type="RefSeq" id="WP_008944483.1">
    <property type="nucleotide sequence ID" value="NZ_RBIG01000002.1"/>
</dbReference>